<dbReference type="SUPFAM" id="SSF53448">
    <property type="entry name" value="Nucleotide-diphospho-sugar transferases"/>
    <property type="match status" value="1"/>
</dbReference>
<proteinExistence type="predicted"/>
<dbReference type="Gene3D" id="3.90.550.10">
    <property type="entry name" value="Spore Coat Polysaccharide Biosynthesis Protein SpsA, Chain A"/>
    <property type="match status" value="1"/>
</dbReference>
<keyword evidence="3" id="KW-1185">Reference proteome</keyword>
<protein>
    <submittedName>
        <fullName evidence="2">Glycosyltransferase</fullName>
    </submittedName>
</protein>
<dbReference type="InterPro" id="IPR050834">
    <property type="entry name" value="Glycosyltransf_2"/>
</dbReference>
<reference evidence="2 3" key="1">
    <citation type="journal article" date="2021" name="Arch. Microbiol.">
        <title>Thalassobius aquimarinus sp. nov., isolated from the Sea of Japan seashore.</title>
        <authorList>
            <person name="Kurilenko V.V."/>
            <person name="Romanenko L.A."/>
            <person name="Chernysheva N.Y."/>
            <person name="Velansky P.V."/>
            <person name="Tekutyeva L.A."/>
            <person name="Isaeva M.P."/>
            <person name="Mikhailov V.V."/>
        </authorList>
    </citation>
    <scope>NUCLEOTIDE SEQUENCE [LARGE SCALE GENOMIC DNA]</scope>
    <source>
        <strain evidence="2 3">KMM 8518</strain>
    </source>
</reference>
<dbReference type="InterPro" id="IPR001173">
    <property type="entry name" value="Glyco_trans_2-like"/>
</dbReference>
<dbReference type="PANTHER" id="PTHR43685">
    <property type="entry name" value="GLYCOSYLTRANSFERASE"/>
    <property type="match status" value="1"/>
</dbReference>
<dbReference type="Pfam" id="PF00535">
    <property type="entry name" value="Glycos_transf_2"/>
    <property type="match status" value="1"/>
</dbReference>
<sequence>MATGSQTPWLSILLPVYNGAATLRDCLGSLTAQAAGTEVILVDQASTDGSLEIARDFEGRLNMTIISAPQNKNWMQNTNLALQYASGAFSTLLHQDDLWLPGRTDMLLDFVARYPEGKLYVHNALYIDENGRPLGRFGPPFGRSERLIPSQTALRSLLVQNTISLPAAMFATDMAREIGGLDERLWYTADWDFWLRLARRGPLAWSPETFCGFRLHSKSLTVQGSRDLEAFRRQLDIPVGRHLEAMPEPQRTRVARAARASNALNVWLAAAFHGPSAPIAPVLWAIVRLGPIGVASFLRHTRILRRVWPRLTLLRRGKR</sequence>
<dbReference type="RefSeq" id="WP_212702585.1">
    <property type="nucleotide sequence ID" value="NZ_JADMKU010000021.1"/>
</dbReference>
<dbReference type="PANTHER" id="PTHR43685:SF2">
    <property type="entry name" value="GLYCOSYLTRANSFERASE 2-LIKE DOMAIN-CONTAINING PROTEIN"/>
    <property type="match status" value="1"/>
</dbReference>
<feature type="domain" description="Glycosyltransferase 2-like" evidence="1">
    <location>
        <begin position="11"/>
        <end position="119"/>
    </location>
</feature>
<evidence type="ECO:0000313" key="3">
    <source>
        <dbReference type="Proteomes" id="UP001195941"/>
    </source>
</evidence>
<gene>
    <name evidence="2" type="ORF">IT775_17720</name>
</gene>
<dbReference type="Proteomes" id="UP001195941">
    <property type="component" value="Unassembled WGS sequence"/>
</dbReference>
<dbReference type="EMBL" id="JADMKU010000021">
    <property type="protein sequence ID" value="MBR9652960.1"/>
    <property type="molecule type" value="Genomic_DNA"/>
</dbReference>
<accession>A0ABS5HVF0</accession>
<dbReference type="InterPro" id="IPR029044">
    <property type="entry name" value="Nucleotide-diphossugar_trans"/>
</dbReference>
<evidence type="ECO:0000313" key="2">
    <source>
        <dbReference type="EMBL" id="MBR9652960.1"/>
    </source>
</evidence>
<evidence type="ECO:0000259" key="1">
    <source>
        <dbReference type="Pfam" id="PF00535"/>
    </source>
</evidence>
<organism evidence="2 3">
    <name type="scientific">Thalassovita aquimarina</name>
    <dbReference type="NCBI Taxonomy" id="2785917"/>
    <lineage>
        <taxon>Bacteria</taxon>
        <taxon>Pseudomonadati</taxon>
        <taxon>Pseudomonadota</taxon>
        <taxon>Alphaproteobacteria</taxon>
        <taxon>Rhodobacterales</taxon>
        <taxon>Roseobacteraceae</taxon>
        <taxon>Thalassovita</taxon>
    </lineage>
</organism>
<name>A0ABS5HVF0_9RHOB</name>
<comment type="caution">
    <text evidence="2">The sequence shown here is derived from an EMBL/GenBank/DDBJ whole genome shotgun (WGS) entry which is preliminary data.</text>
</comment>